<keyword evidence="2" id="KW-1185">Reference proteome</keyword>
<dbReference type="EMBL" id="OY731403">
    <property type="protein sequence ID" value="CAJ1965102.1"/>
    <property type="molecule type" value="Genomic_DNA"/>
</dbReference>
<reference evidence="1" key="1">
    <citation type="submission" date="2023-10" db="EMBL/GenBank/DDBJ databases">
        <authorList>
            <person name="Domelevo Entfellner J.-B."/>
        </authorList>
    </citation>
    <scope>NUCLEOTIDE SEQUENCE</scope>
</reference>
<feature type="non-terminal residue" evidence="1">
    <location>
        <position position="51"/>
    </location>
</feature>
<accession>A0AA86SM50</accession>
<sequence>MEHPEDESYKKTQICTHQSQDLRRGIFVFWRGASVAQGDYSRSQNQQPPSG</sequence>
<dbReference type="Gramene" id="rna-AYBTSS11_LOCUS20663">
    <property type="protein sequence ID" value="CAJ1965102.1"/>
    <property type="gene ID" value="gene-AYBTSS11_LOCUS20663"/>
</dbReference>
<protein>
    <submittedName>
        <fullName evidence="1">Uncharacterized protein</fullName>
    </submittedName>
</protein>
<evidence type="ECO:0000313" key="2">
    <source>
        <dbReference type="Proteomes" id="UP001189624"/>
    </source>
</evidence>
<name>A0AA86SM50_9FABA</name>
<organism evidence="1 2">
    <name type="scientific">Sphenostylis stenocarpa</name>
    <dbReference type="NCBI Taxonomy" id="92480"/>
    <lineage>
        <taxon>Eukaryota</taxon>
        <taxon>Viridiplantae</taxon>
        <taxon>Streptophyta</taxon>
        <taxon>Embryophyta</taxon>
        <taxon>Tracheophyta</taxon>
        <taxon>Spermatophyta</taxon>
        <taxon>Magnoliopsida</taxon>
        <taxon>eudicotyledons</taxon>
        <taxon>Gunneridae</taxon>
        <taxon>Pentapetalae</taxon>
        <taxon>rosids</taxon>
        <taxon>fabids</taxon>
        <taxon>Fabales</taxon>
        <taxon>Fabaceae</taxon>
        <taxon>Papilionoideae</taxon>
        <taxon>50 kb inversion clade</taxon>
        <taxon>NPAAA clade</taxon>
        <taxon>indigoferoid/millettioid clade</taxon>
        <taxon>Phaseoleae</taxon>
        <taxon>Sphenostylis</taxon>
    </lineage>
</organism>
<proteinExistence type="predicted"/>
<dbReference type="AlphaFoldDB" id="A0AA86SM50"/>
<evidence type="ECO:0000313" key="1">
    <source>
        <dbReference type="EMBL" id="CAJ1965102.1"/>
    </source>
</evidence>
<gene>
    <name evidence="1" type="ORF">AYBTSS11_LOCUS20663</name>
</gene>
<dbReference type="Proteomes" id="UP001189624">
    <property type="component" value="Chromosome 6"/>
</dbReference>